<evidence type="ECO:0000256" key="7">
    <source>
        <dbReference type="ARBA" id="ARBA00023242"/>
    </source>
</evidence>
<proteinExistence type="predicted"/>
<feature type="region of interest" description="Disordered" evidence="8">
    <location>
        <begin position="285"/>
        <end position="306"/>
    </location>
</feature>
<dbReference type="PROSITE" id="PS00034">
    <property type="entry name" value="PAIRED_1"/>
    <property type="match status" value="1"/>
</dbReference>
<evidence type="ECO:0000256" key="9">
    <source>
        <dbReference type="SAM" id="SignalP"/>
    </source>
</evidence>
<dbReference type="GO" id="GO:0048731">
    <property type="term" value="P:system development"/>
    <property type="evidence" value="ECO:0007669"/>
    <property type="project" value="UniProtKB-ARBA"/>
</dbReference>
<dbReference type="GO" id="GO:0048513">
    <property type="term" value="P:animal organ development"/>
    <property type="evidence" value="ECO:0007669"/>
    <property type="project" value="UniProtKB-ARBA"/>
</dbReference>
<dbReference type="InterPro" id="IPR043565">
    <property type="entry name" value="PAX_fam"/>
</dbReference>
<keyword evidence="9" id="KW-0732">Signal</keyword>
<dbReference type="Pfam" id="PF00292">
    <property type="entry name" value="PAX"/>
    <property type="match status" value="1"/>
</dbReference>
<evidence type="ECO:0000313" key="12">
    <source>
        <dbReference type="Proteomes" id="UP000028761"/>
    </source>
</evidence>
<keyword evidence="6" id="KW-0804">Transcription</keyword>
<evidence type="ECO:0000256" key="2">
    <source>
        <dbReference type="ARBA" id="ARBA00022473"/>
    </source>
</evidence>
<dbReference type="PANTHER" id="PTHR45636">
    <property type="entry name" value="PAIRED BOX PROTEIN PAX-6-RELATED-RELATED"/>
    <property type="match status" value="1"/>
</dbReference>
<feature type="chain" id="PRO_5035164443" evidence="9">
    <location>
        <begin position="23"/>
        <end position="460"/>
    </location>
</feature>
<dbReference type="Proteomes" id="UP000028761">
    <property type="component" value="Chromosome 11"/>
</dbReference>
<evidence type="ECO:0000256" key="8">
    <source>
        <dbReference type="SAM" id="MobiDB-lite"/>
    </source>
</evidence>
<evidence type="ECO:0000256" key="4">
    <source>
        <dbReference type="ARBA" id="ARBA00023015"/>
    </source>
</evidence>
<keyword evidence="7" id="KW-0539">Nucleus</keyword>
<evidence type="ECO:0000256" key="5">
    <source>
        <dbReference type="ARBA" id="ARBA00023125"/>
    </source>
</evidence>
<keyword evidence="3" id="KW-0563">Paired box</keyword>
<reference evidence="11" key="3">
    <citation type="submission" date="2025-09" db="UniProtKB">
        <authorList>
            <consortium name="Ensembl"/>
        </authorList>
    </citation>
    <scope>IDENTIFICATION</scope>
</reference>
<dbReference type="Bgee" id="ENSPANG00000021132">
    <property type="expression patterns" value="Expressed in renal medulla and 6 other cell types or tissues"/>
</dbReference>
<dbReference type="PROSITE" id="PS51057">
    <property type="entry name" value="PAIRED_2"/>
    <property type="match status" value="1"/>
</dbReference>
<dbReference type="SUPFAM" id="SSF46689">
    <property type="entry name" value="Homeodomain-like"/>
    <property type="match status" value="1"/>
</dbReference>
<keyword evidence="5" id="KW-0238">DNA-binding</keyword>
<dbReference type="GO" id="GO:0000978">
    <property type="term" value="F:RNA polymerase II cis-regulatory region sequence-specific DNA binding"/>
    <property type="evidence" value="ECO:0007669"/>
    <property type="project" value="TreeGrafter"/>
</dbReference>
<dbReference type="InterPro" id="IPR036388">
    <property type="entry name" value="WH-like_DNA-bd_sf"/>
</dbReference>
<sequence length="460" mass="48889">MAGPCCVWGVVFFSCLSPAGHGGVNQLGGVFVNGRPLPDVVRQRIVELAHQGVRPCDISRQLRVSHGCVSKILGRYYETGSIKPGVIGGSKPKVATPKVVDKIAEYKRQNPTMFAWEIRDRLLAEGICDNDTVPSVSSINRIIRTKVQQPFHPTPDGAGTGVTAPGHTIVPSTASPPVSSASNDPVGSYSINGILGIPRSNGEKRKRDEDVSEGSVPNGDSQSGVDSLRKHLRADTFTQQQLEALDRVFERPSYPDVFQASEHIKSEQGNEYSLPALTPGLDEVKSSLSASTNPELGSNVSGTQTYPVVTGRDMASTTLPGYPPHVPPTGQGSYPTSTLAGMVPEAAVGPSSSLMSKPGRKLAEVPPCVQPTVCHGPSTAPTHPSLCPRSTQPQLHPQCPAHPSQLTLLGRACPGFHGNLEPRTISRGMSVTQTKPPWYTPRHKGRPMLRTNANPEAGGS</sequence>
<name>A0A2I3LDG0_PAPAN</name>
<feature type="compositionally biased region" description="Polar residues" evidence="8">
    <location>
        <begin position="286"/>
        <end position="306"/>
    </location>
</feature>
<feature type="domain" description="Paired" evidence="10">
    <location>
        <begin position="20"/>
        <end position="146"/>
    </location>
</feature>
<comment type="subcellular location">
    <subcellularLocation>
        <location evidence="1">Nucleus</location>
    </subcellularLocation>
</comment>
<dbReference type="PANTHER" id="PTHR45636:SF19">
    <property type="entry name" value="PAIRED BOX PROTEIN PAX-2"/>
    <property type="match status" value="1"/>
</dbReference>
<evidence type="ECO:0000313" key="11">
    <source>
        <dbReference type="Ensembl" id="ENSPANP00000021503.2"/>
    </source>
</evidence>
<evidence type="ECO:0000256" key="3">
    <source>
        <dbReference type="ARBA" id="ARBA00022724"/>
    </source>
</evidence>
<dbReference type="InterPro" id="IPR001523">
    <property type="entry name" value="Paired_dom"/>
</dbReference>
<dbReference type="Gene3D" id="1.10.10.10">
    <property type="entry name" value="Winged helix-like DNA-binding domain superfamily/Winged helix DNA-binding domain"/>
    <property type="match status" value="2"/>
</dbReference>
<evidence type="ECO:0000259" key="10">
    <source>
        <dbReference type="PROSITE" id="PS51057"/>
    </source>
</evidence>
<accession>A0A2I3LDG0</accession>
<keyword evidence="2" id="KW-0217">Developmental protein</keyword>
<dbReference type="InterPro" id="IPR009057">
    <property type="entry name" value="Homeodomain-like_sf"/>
</dbReference>
<gene>
    <name evidence="11" type="primary">PAX2</name>
</gene>
<reference evidence="11" key="2">
    <citation type="submission" date="2025-08" db="UniProtKB">
        <authorList>
            <consortium name="Ensembl"/>
        </authorList>
    </citation>
    <scope>IDENTIFICATION</scope>
</reference>
<dbReference type="Ensembl" id="ENSPANT00000047805.2">
    <property type="protein sequence ID" value="ENSPANP00000021503.2"/>
    <property type="gene ID" value="ENSPANG00000021132.3"/>
</dbReference>
<dbReference type="GeneTree" id="ENSGT00940000157412"/>
<keyword evidence="4" id="KW-0805">Transcription regulation</keyword>
<evidence type="ECO:0000256" key="1">
    <source>
        <dbReference type="ARBA" id="ARBA00004123"/>
    </source>
</evidence>
<evidence type="ECO:0000256" key="6">
    <source>
        <dbReference type="ARBA" id="ARBA00023163"/>
    </source>
</evidence>
<dbReference type="CDD" id="cd00131">
    <property type="entry name" value="PAX"/>
    <property type="match status" value="1"/>
</dbReference>
<feature type="region of interest" description="Disordered" evidence="8">
    <location>
        <begin position="149"/>
        <end position="226"/>
    </location>
</feature>
<protein>
    <submittedName>
        <fullName evidence="11">Paired box 2</fullName>
    </submittedName>
</protein>
<feature type="signal peptide" evidence="9">
    <location>
        <begin position="1"/>
        <end position="22"/>
    </location>
</feature>
<dbReference type="FunFam" id="1.10.10.10:FF:000013">
    <property type="entry name" value="Paired box 8 isoform 1"/>
    <property type="match status" value="1"/>
</dbReference>
<dbReference type="GO" id="GO:0005634">
    <property type="term" value="C:nucleus"/>
    <property type="evidence" value="ECO:0007669"/>
    <property type="project" value="UniProtKB-SubCell"/>
</dbReference>
<dbReference type="GO" id="GO:0000981">
    <property type="term" value="F:DNA-binding transcription factor activity, RNA polymerase II-specific"/>
    <property type="evidence" value="ECO:0007669"/>
    <property type="project" value="TreeGrafter"/>
</dbReference>
<dbReference type="SMART" id="SM00351">
    <property type="entry name" value="PAX"/>
    <property type="match status" value="1"/>
</dbReference>
<dbReference type="InterPro" id="IPR022130">
    <property type="entry name" value="Pax2_C"/>
</dbReference>
<dbReference type="PRINTS" id="PR00027">
    <property type="entry name" value="PAIREDBOX"/>
</dbReference>
<organism evidence="11 12">
    <name type="scientific">Papio anubis</name>
    <name type="common">Olive baboon</name>
    <dbReference type="NCBI Taxonomy" id="9555"/>
    <lineage>
        <taxon>Eukaryota</taxon>
        <taxon>Metazoa</taxon>
        <taxon>Chordata</taxon>
        <taxon>Craniata</taxon>
        <taxon>Vertebrata</taxon>
        <taxon>Euteleostomi</taxon>
        <taxon>Mammalia</taxon>
        <taxon>Eutheria</taxon>
        <taxon>Euarchontoglires</taxon>
        <taxon>Primates</taxon>
        <taxon>Haplorrhini</taxon>
        <taxon>Catarrhini</taxon>
        <taxon>Cercopithecidae</taxon>
        <taxon>Cercopithecinae</taxon>
        <taxon>Papio</taxon>
    </lineage>
</organism>
<dbReference type="Pfam" id="PF12403">
    <property type="entry name" value="Pax2_C"/>
    <property type="match status" value="1"/>
</dbReference>
<feature type="region of interest" description="Disordered" evidence="8">
    <location>
        <begin position="431"/>
        <end position="460"/>
    </location>
</feature>
<dbReference type="AlphaFoldDB" id="A0A2I3LDG0"/>
<dbReference type="FunFam" id="1.10.10.10:FF:000003">
    <property type="entry name" value="Paired box protein Pax-6"/>
    <property type="match status" value="1"/>
</dbReference>
<reference evidence="11 12" key="1">
    <citation type="submission" date="2012-03" db="EMBL/GenBank/DDBJ databases">
        <title>Whole Genome Assembly of Papio anubis.</title>
        <authorList>
            <person name="Liu Y.L."/>
            <person name="Abraham K.A."/>
            <person name="Akbar H.A."/>
            <person name="Ali S.A."/>
            <person name="Anosike U.A."/>
            <person name="Aqrawi P.A."/>
            <person name="Arias F.A."/>
            <person name="Attaway T.A."/>
            <person name="Awwad R.A."/>
            <person name="Babu C.B."/>
            <person name="Bandaranaike D.B."/>
            <person name="Battles P.B."/>
            <person name="Bell A.B."/>
            <person name="Beltran B.B."/>
            <person name="Berhane-Mersha D.B."/>
            <person name="Bess C.B."/>
            <person name="Bickham C.B."/>
            <person name="Bolden T.B."/>
            <person name="Carter K.C."/>
            <person name="Chau D.C."/>
            <person name="Chavez A.C."/>
            <person name="Clerc-Blankenburg K.C."/>
            <person name="Coyle M.C."/>
            <person name="Dao M.D."/>
            <person name="Davila M.L.D."/>
            <person name="Davy-Carroll L.D."/>
            <person name="Denson S.D."/>
            <person name="Dinh H.D."/>
            <person name="Fernandez S.F."/>
            <person name="Fernando P.F."/>
            <person name="Forbes L.F."/>
            <person name="Francis C.F."/>
            <person name="Francisco L.F."/>
            <person name="Fu Q.F."/>
            <person name="Garcia-Iii R.G."/>
            <person name="Garrett T.G."/>
            <person name="Gross S.G."/>
            <person name="Gubbala S.G."/>
            <person name="Hirani K.H."/>
            <person name="Hogues M.H."/>
            <person name="Hollins B.H."/>
            <person name="Jackson L.J."/>
            <person name="Javaid M.J."/>
            <person name="Jhangiani S.J."/>
            <person name="Johnson A.J."/>
            <person name="Johnson B.J."/>
            <person name="Jones J.J."/>
            <person name="Joshi V.J."/>
            <person name="Kalu J.K."/>
            <person name="Khan N.K."/>
            <person name="Korchina V.K."/>
            <person name="Kovar C.K."/>
            <person name="Lago L.L."/>
            <person name="Lara F.L."/>
            <person name="Le T.-K.L."/>
            <person name="Lee S.L."/>
            <person name="Legall-Iii F.L."/>
            <person name="Lemon S.L."/>
            <person name="Liu J.L."/>
            <person name="Liu Y.-S.L."/>
            <person name="Liyanage D.L."/>
            <person name="Lopez J.L."/>
            <person name="Lorensuhewa L.L."/>
            <person name="Mata R.M."/>
            <person name="Mathew T.M."/>
            <person name="Mercado C.M."/>
            <person name="Mercado I.M."/>
            <person name="Morales K.M."/>
            <person name="Morgan M.M."/>
            <person name="Munidasa M.M."/>
            <person name="Ngo D.N."/>
            <person name="Nguyen L.N."/>
            <person name="Nguyen T.N."/>
            <person name="Nguyen N.N."/>
            <person name="Obregon M.O."/>
            <person name="Okwuonu G.O."/>
            <person name="Ongeri F.O."/>
            <person name="Onwere C.O."/>
            <person name="Osifeso I.O."/>
            <person name="Parra A.P."/>
            <person name="Patil S.P."/>
            <person name="Perez A.P."/>
            <person name="Perez Y.P."/>
            <person name="Pham C.P."/>
            <person name="Pu L.-L.P."/>
            <person name="Puazo M.P."/>
            <person name="Quiroz J.Q."/>
            <person name="Rouhana J.R."/>
            <person name="Ruiz M.R."/>
            <person name="Ruiz S.-J.R."/>
            <person name="Saada N.S."/>
            <person name="Santibanez J.S."/>
            <person name="Scheel M.S."/>
            <person name="Schneider B.S."/>
            <person name="Simmons D.S."/>
            <person name="Sisson I.S."/>
            <person name="Tang L.-Y.T."/>
            <person name="Thornton R.T."/>
            <person name="Tisius J.T."/>
            <person name="Toledanes G.T."/>
            <person name="Trejos Z.T."/>
            <person name="Usmani K.U."/>
            <person name="Varghese R.V."/>
            <person name="Vattathil S.V."/>
            <person name="Vee V.V."/>
            <person name="Walker D.W."/>
            <person name="Weissenberger G.W."/>
            <person name="White C.W."/>
            <person name="Williams A.W."/>
            <person name="Woodworth J.W."/>
            <person name="Wright R.W."/>
            <person name="Zhu Y.Z."/>
            <person name="Han Y.H."/>
            <person name="Newsham I.N."/>
            <person name="Nazareth L.N."/>
            <person name="Worley K.W."/>
            <person name="Muzny D.M."/>
            <person name="Rogers J.R."/>
            <person name="Gibbs R.G."/>
        </authorList>
    </citation>
    <scope>NUCLEOTIDE SEQUENCE [LARGE SCALE GENOMIC DNA]</scope>
</reference>
<feature type="compositionally biased region" description="Low complexity" evidence="8">
    <location>
        <begin position="170"/>
        <end position="182"/>
    </location>
</feature>
<dbReference type="InterPro" id="IPR043182">
    <property type="entry name" value="PAIRED_DNA-bd_dom"/>
</dbReference>
<keyword evidence="12" id="KW-1185">Reference proteome</keyword>